<dbReference type="AlphaFoldDB" id="A0A1I5SM78"/>
<accession>A0A1I5SM78</accession>
<evidence type="ECO:0000259" key="3">
    <source>
        <dbReference type="Pfam" id="PF13505"/>
    </source>
</evidence>
<dbReference type="OrthoDB" id="5875799at2"/>
<dbReference type="GeneID" id="35870481"/>
<evidence type="ECO:0000256" key="2">
    <source>
        <dbReference type="SAM" id="SignalP"/>
    </source>
</evidence>
<proteinExistence type="predicted"/>
<dbReference type="STRING" id="1121869.SAMN03084138_02919"/>
<evidence type="ECO:0000256" key="1">
    <source>
        <dbReference type="ARBA" id="ARBA00022729"/>
    </source>
</evidence>
<keyword evidence="1 2" id="KW-0732">Signal</keyword>
<dbReference type="SUPFAM" id="SSF56925">
    <property type="entry name" value="OMPA-like"/>
    <property type="match status" value="1"/>
</dbReference>
<feature type="domain" description="Outer membrane protein beta-barrel" evidence="3">
    <location>
        <begin position="5"/>
        <end position="182"/>
    </location>
</feature>
<protein>
    <submittedName>
        <fullName evidence="4">Outer membrane protein beta-barrel domain-containing protein</fullName>
    </submittedName>
</protein>
<dbReference type="InterPro" id="IPR027385">
    <property type="entry name" value="Beta-barrel_OMP"/>
</dbReference>
<dbReference type="InterPro" id="IPR011250">
    <property type="entry name" value="OMP/PagP_B-barrel"/>
</dbReference>
<dbReference type="Pfam" id="PF13505">
    <property type="entry name" value="OMP_b-brl"/>
    <property type="match status" value="1"/>
</dbReference>
<feature type="signal peptide" evidence="2">
    <location>
        <begin position="1"/>
        <end position="17"/>
    </location>
</feature>
<dbReference type="EMBL" id="FOWR01000022">
    <property type="protein sequence ID" value="SFP71751.1"/>
    <property type="molecule type" value="Genomic_DNA"/>
</dbReference>
<gene>
    <name evidence="4" type="ORF">SAMN03084138_02919</name>
</gene>
<sequence>MKKSLIALLLFSTHSYADNHVYAGGNLSIFNDMELKYSGMSADKNSDIGGSAFAGYSFTVSPGLELGLEVEYLYFGKADFTSSSHVDADAYFINAKPKFVEEGNNLYSALILGVGSMSSEISVSGQSIKDTDLSYQAGFEIGYMIDNLDIGVGYRYQTAEFDGFDGADVSNQSVTLGIRYNFR</sequence>
<feature type="chain" id="PRO_5010318752" evidence="2">
    <location>
        <begin position="18"/>
        <end position="183"/>
    </location>
</feature>
<organism evidence="4 5">
    <name type="scientific">Enterovibrio norvegicus DSM 15893</name>
    <dbReference type="NCBI Taxonomy" id="1121869"/>
    <lineage>
        <taxon>Bacteria</taxon>
        <taxon>Pseudomonadati</taxon>
        <taxon>Pseudomonadota</taxon>
        <taxon>Gammaproteobacteria</taxon>
        <taxon>Vibrionales</taxon>
        <taxon>Vibrionaceae</taxon>
        <taxon>Enterovibrio</taxon>
    </lineage>
</organism>
<dbReference type="Gene3D" id="2.40.160.20">
    <property type="match status" value="1"/>
</dbReference>
<dbReference type="Proteomes" id="UP000182692">
    <property type="component" value="Unassembled WGS sequence"/>
</dbReference>
<reference evidence="4 5" key="1">
    <citation type="submission" date="2016-10" db="EMBL/GenBank/DDBJ databases">
        <authorList>
            <person name="de Groot N.N."/>
        </authorList>
    </citation>
    <scope>NUCLEOTIDE SEQUENCE [LARGE SCALE GENOMIC DNA]</scope>
    <source>
        <strain evidence="4 5">DSM 15893</strain>
    </source>
</reference>
<evidence type="ECO:0000313" key="5">
    <source>
        <dbReference type="Proteomes" id="UP000182692"/>
    </source>
</evidence>
<evidence type="ECO:0000313" key="4">
    <source>
        <dbReference type="EMBL" id="SFP71751.1"/>
    </source>
</evidence>
<name>A0A1I5SM78_9GAMM</name>
<dbReference type="RefSeq" id="WP_074927462.1">
    <property type="nucleotide sequence ID" value="NZ_FOWR01000022.1"/>
</dbReference>